<accession>A0A839HEV9</accession>
<keyword evidence="3" id="KW-0249">Electron transport</keyword>
<evidence type="ECO:0000256" key="1">
    <source>
        <dbReference type="ARBA" id="ARBA00008987"/>
    </source>
</evidence>
<comment type="caution">
    <text evidence="8">The sequence shown here is derived from an EMBL/GenBank/DDBJ whole genome shotgun (WGS) entry which is preliminary data.</text>
</comment>
<keyword evidence="5" id="KW-0676">Redox-active center</keyword>
<dbReference type="InterPro" id="IPR011990">
    <property type="entry name" value="TPR-like_helical_dom_sf"/>
</dbReference>
<keyword evidence="9" id="KW-1185">Reference proteome</keyword>
<feature type="domain" description="Thioredoxin" evidence="7">
    <location>
        <begin position="1"/>
        <end position="113"/>
    </location>
</feature>
<dbReference type="Proteomes" id="UP000548632">
    <property type="component" value="Unassembled WGS sequence"/>
</dbReference>
<dbReference type="Pfam" id="PF00085">
    <property type="entry name" value="Thioredoxin"/>
    <property type="match status" value="1"/>
</dbReference>
<dbReference type="GO" id="GO:0006950">
    <property type="term" value="P:response to stress"/>
    <property type="evidence" value="ECO:0007669"/>
    <property type="project" value="UniProtKB-ARBA"/>
</dbReference>
<dbReference type="Gene3D" id="1.25.40.10">
    <property type="entry name" value="Tetratricopeptide repeat domain"/>
    <property type="match status" value="1"/>
</dbReference>
<dbReference type="GO" id="GO:0015035">
    <property type="term" value="F:protein-disulfide reductase activity"/>
    <property type="evidence" value="ECO:0007669"/>
    <property type="project" value="UniProtKB-UniRule"/>
</dbReference>
<dbReference type="SUPFAM" id="SSF48452">
    <property type="entry name" value="TPR-like"/>
    <property type="match status" value="1"/>
</dbReference>
<evidence type="ECO:0000256" key="6">
    <source>
        <dbReference type="NCBIfam" id="TIGR01068"/>
    </source>
</evidence>
<evidence type="ECO:0000313" key="8">
    <source>
        <dbReference type="EMBL" id="MBB1125717.1"/>
    </source>
</evidence>
<dbReference type="EMBL" id="JABVCQ010000009">
    <property type="protein sequence ID" value="MBB1125717.1"/>
    <property type="molecule type" value="Genomic_DNA"/>
</dbReference>
<evidence type="ECO:0000256" key="5">
    <source>
        <dbReference type="ARBA" id="ARBA00023284"/>
    </source>
</evidence>
<organism evidence="8 9">
    <name type="scientific">Thiospirillum jenense</name>
    <dbReference type="NCBI Taxonomy" id="1653858"/>
    <lineage>
        <taxon>Bacteria</taxon>
        <taxon>Pseudomonadati</taxon>
        <taxon>Pseudomonadota</taxon>
        <taxon>Gammaproteobacteria</taxon>
        <taxon>Chromatiales</taxon>
        <taxon>Chromatiaceae</taxon>
        <taxon>Thiospirillum</taxon>
    </lineage>
</organism>
<keyword evidence="4" id="KW-1015">Disulfide bond</keyword>
<dbReference type="FunFam" id="3.40.30.10:FF:000001">
    <property type="entry name" value="Thioredoxin"/>
    <property type="match status" value="1"/>
</dbReference>
<dbReference type="RefSeq" id="WP_182583332.1">
    <property type="nucleotide sequence ID" value="NZ_JABVCQ010000009.1"/>
</dbReference>
<dbReference type="InterPro" id="IPR013766">
    <property type="entry name" value="Thioredoxin_domain"/>
</dbReference>
<evidence type="ECO:0000256" key="4">
    <source>
        <dbReference type="ARBA" id="ARBA00023157"/>
    </source>
</evidence>
<gene>
    <name evidence="8" type="primary">trxA</name>
    <name evidence="8" type="ORF">HUK38_05645</name>
</gene>
<evidence type="ECO:0000256" key="3">
    <source>
        <dbReference type="ARBA" id="ARBA00022982"/>
    </source>
</evidence>
<evidence type="ECO:0000259" key="7">
    <source>
        <dbReference type="PROSITE" id="PS51352"/>
    </source>
</evidence>
<dbReference type="InterPro" id="IPR036249">
    <property type="entry name" value="Thioredoxin-like_sf"/>
</dbReference>
<proteinExistence type="inferred from homology"/>
<evidence type="ECO:0000256" key="2">
    <source>
        <dbReference type="ARBA" id="ARBA00022448"/>
    </source>
</evidence>
<dbReference type="NCBIfam" id="TIGR01068">
    <property type="entry name" value="thioredoxin"/>
    <property type="match status" value="1"/>
</dbReference>
<protein>
    <recommendedName>
        <fullName evidence="6">Thioredoxin</fullName>
    </recommendedName>
</protein>
<dbReference type="PROSITE" id="PS51352">
    <property type="entry name" value="THIOREDOXIN_2"/>
    <property type="match status" value="1"/>
</dbReference>
<dbReference type="PRINTS" id="PR00421">
    <property type="entry name" value="THIOREDOXIN"/>
</dbReference>
<dbReference type="CDD" id="cd02956">
    <property type="entry name" value="ybbN"/>
    <property type="match status" value="1"/>
</dbReference>
<dbReference type="SUPFAM" id="SSF52833">
    <property type="entry name" value="Thioredoxin-like"/>
    <property type="match status" value="1"/>
</dbReference>
<comment type="similarity">
    <text evidence="1">Belongs to the thioredoxin family.</text>
</comment>
<name>A0A839HEV9_9GAMM</name>
<dbReference type="GO" id="GO:0005737">
    <property type="term" value="C:cytoplasm"/>
    <property type="evidence" value="ECO:0007669"/>
    <property type="project" value="TreeGrafter"/>
</dbReference>
<dbReference type="PANTHER" id="PTHR45663">
    <property type="entry name" value="GEO12009P1"/>
    <property type="match status" value="1"/>
</dbReference>
<dbReference type="Pfam" id="PF14561">
    <property type="entry name" value="TPR_20"/>
    <property type="match status" value="1"/>
</dbReference>
<dbReference type="InterPro" id="IPR017937">
    <property type="entry name" value="Thioredoxin_CS"/>
</dbReference>
<keyword evidence="2" id="KW-0813">Transport</keyword>
<dbReference type="Gene3D" id="3.40.30.10">
    <property type="entry name" value="Glutaredoxin"/>
    <property type="match status" value="1"/>
</dbReference>
<reference evidence="8 9" key="1">
    <citation type="journal article" date="2020" name="Arch. Microbiol.">
        <title>The genome sequence of the giant phototrophic gammaproteobacterium Thiospirillum jenense gives insight into its physiological properties and phylogenetic relationships.</title>
        <authorList>
            <person name="Imhoff J.F."/>
            <person name="Meyer T.E."/>
            <person name="Kyndt J.A."/>
        </authorList>
    </citation>
    <scope>NUCLEOTIDE SEQUENCE [LARGE SCALE GENOMIC DNA]</scope>
    <source>
        <strain evidence="8 9">DSM 216</strain>
    </source>
</reference>
<evidence type="ECO:0000313" key="9">
    <source>
        <dbReference type="Proteomes" id="UP000548632"/>
    </source>
</evidence>
<dbReference type="AlphaFoldDB" id="A0A839HEV9"/>
<dbReference type="PANTHER" id="PTHR45663:SF11">
    <property type="entry name" value="GEO12009P1"/>
    <property type="match status" value="1"/>
</dbReference>
<dbReference type="PROSITE" id="PS00194">
    <property type="entry name" value="THIOREDOXIN_1"/>
    <property type="match status" value="1"/>
</dbReference>
<sequence>MADSPFITIATGADFAQRVLETSRQHPVLVDFWAGWCAPCRQLMPVLEKLANEFQGQFLLVKVDTDAEQALAGQCKIRSLPTVQLFKDGQVVDQFLGALPEVQVRAFIEKHLPRAAEQLLVEARRHLVKSDLSTAAELIEQARALDAQAKNLFITELQLKLAAGDYDTANLMLEHTPLDLVNAPEVLTARGQLHFAAIVKDTPMADVLETHIETHPDDSLAHYQLAAHLITTGQFATAIDRLLALMQKDRQFNDEAPRKALLMVFDMLGNHDERVAPARARMARLLF</sequence>
<dbReference type="InterPro" id="IPR005746">
    <property type="entry name" value="Thioredoxin"/>
</dbReference>